<dbReference type="InterPro" id="IPR011009">
    <property type="entry name" value="Kinase-like_dom_sf"/>
</dbReference>
<keyword evidence="1" id="KW-0418">Kinase</keyword>
<protein>
    <submittedName>
        <fullName evidence="1">Putative receptor-like protein kinase</fullName>
    </submittedName>
</protein>
<accession>A0A833QNK9</accession>
<sequence length="116" mass="13208">MGGQLSMQGDVYSYIILLLEMFTGISPTDERFGDGLSLHKHVETAFAARVMDTIDAKLFLSYQEIENTFVQENSRECLISVIRWGLLCSKELSKERIAMSDVVKELNSEVREFEHA</sequence>
<keyword evidence="1" id="KW-0675">Receptor</keyword>
<dbReference type="PANTHER" id="PTHR48055:SF55">
    <property type="entry name" value="PROTEIN KINASE DOMAIN-CONTAINING PROTEIN"/>
    <property type="match status" value="1"/>
</dbReference>
<dbReference type="Gene3D" id="1.10.510.10">
    <property type="entry name" value="Transferase(Phosphotransferase) domain 1"/>
    <property type="match status" value="1"/>
</dbReference>
<evidence type="ECO:0000313" key="2">
    <source>
        <dbReference type="Proteomes" id="UP000623129"/>
    </source>
</evidence>
<dbReference type="Proteomes" id="UP000623129">
    <property type="component" value="Unassembled WGS sequence"/>
</dbReference>
<organism evidence="1 2">
    <name type="scientific">Carex littledalei</name>
    <dbReference type="NCBI Taxonomy" id="544730"/>
    <lineage>
        <taxon>Eukaryota</taxon>
        <taxon>Viridiplantae</taxon>
        <taxon>Streptophyta</taxon>
        <taxon>Embryophyta</taxon>
        <taxon>Tracheophyta</taxon>
        <taxon>Spermatophyta</taxon>
        <taxon>Magnoliopsida</taxon>
        <taxon>Liliopsida</taxon>
        <taxon>Poales</taxon>
        <taxon>Cyperaceae</taxon>
        <taxon>Cyperoideae</taxon>
        <taxon>Cariceae</taxon>
        <taxon>Carex</taxon>
        <taxon>Carex subgen. Euthyceras</taxon>
    </lineage>
</organism>
<keyword evidence="1" id="KW-0808">Transferase</keyword>
<gene>
    <name evidence="1" type="ORF">FCM35_KLT08009</name>
</gene>
<dbReference type="AlphaFoldDB" id="A0A833QNK9"/>
<dbReference type="GO" id="GO:0016020">
    <property type="term" value="C:membrane"/>
    <property type="evidence" value="ECO:0007669"/>
    <property type="project" value="TreeGrafter"/>
</dbReference>
<proteinExistence type="predicted"/>
<dbReference type="PANTHER" id="PTHR48055">
    <property type="entry name" value="LEUCINE-RICH REPEAT RECEPTOR PROTEIN KINASE EMS1"/>
    <property type="match status" value="1"/>
</dbReference>
<dbReference type="GO" id="GO:0016301">
    <property type="term" value="F:kinase activity"/>
    <property type="evidence" value="ECO:0007669"/>
    <property type="project" value="UniProtKB-KW"/>
</dbReference>
<dbReference type="EMBL" id="SWLB01000018">
    <property type="protein sequence ID" value="KAF3326379.1"/>
    <property type="molecule type" value="Genomic_DNA"/>
</dbReference>
<dbReference type="SUPFAM" id="SSF56112">
    <property type="entry name" value="Protein kinase-like (PK-like)"/>
    <property type="match status" value="1"/>
</dbReference>
<evidence type="ECO:0000313" key="1">
    <source>
        <dbReference type="EMBL" id="KAF3326379.1"/>
    </source>
</evidence>
<reference evidence="1" key="1">
    <citation type="submission" date="2020-01" db="EMBL/GenBank/DDBJ databases">
        <title>Genome sequence of Kobresia littledalei, the first chromosome-level genome in the family Cyperaceae.</title>
        <authorList>
            <person name="Qu G."/>
        </authorList>
    </citation>
    <scope>NUCLEOTIDE SEQUENCE</scope>
    <source>
        <strain evidence="1">C.B.Clarke</strain>
        <tissue evidence="1">Leaf</tissue>
    </source>
</reference>
<comment type="caution">
    <text evidence="1">The sequence shown here is derived from an EMBL/GenBank/DDBJ whole genome shotgun (WGS) entry which is preliminary data.</text>
</comment>
<dbReference type="InterPro" id="IPR051564">
    <property type="entry name" value="LRR_receptor-like_kinase"/>
</dbReference>
<name>A0A833QNK9_9POAL</name>
<keyword evidence="2" id="KW-1185">Reference proteome</keyword>
<dbReference type="OrthoDB" id="597908at2759"/>